<organism evidence="2 3">
    <name type="scientific">Tilletia horrida</name>
    <dbReference type="NCBI Taxonomy" id="155126"/>
    <lineage>
        <taxon>Eukaryota</taxon>
        <taxon>Fungi</taxon>
        <taxon>Dikarya</taxon>
        <taxon>Basidiomycota</taxon>
        <taxon>Ustilaginomycotina</taxon>
        <taxon>Exobasidiomycetes</taxon>
        <taxon>Tilletiales</taxon>
        <taxon>Tilletiaceae</taxon>
        <taxon>Tilletia</taxon>
    </lineage>
</organism>
<name>A0AAN6G518_9BASI</name>
<proteinExistence type="predicted"/>
<protein>
    <submittedName>
        <fullName evidence="2">Uncharacterized protein</fullName>
    </submittedName>
</protein>
<feature type="region of interest" description="Disordered" evidence="1">
    <location>
        <begin position="73"/>
        <end position="104"/>
    </location>
</feature>
<gene>
    <name evidence="2" type="ORF">OC842_008013</name>
</gene>
<dbReference type="EMBL" id="JAPDMQ010001647">
    <property type="protein sequence ID" value="KAK0517749.1"/>
    <property type="molecule type" value="Genomic_DNA"/>
</dbReference>
<dbReference type="AlphaFoldDB" id="A0AAN6G518"/>
<evidence type="ECO:0000313" key="3">
    <source>
        <dbReference type="Proteomes" id="UP001176521"/>
    </source>
</evidence>
<sequence length="147" mass="16329">MLFEVTHVPLTSIWTLDATLRCVLATPVSSIYRCCLLLATGRRGTKNPLAPSNARTDHRFTYLSGFDKSGTIDQADRLPPSDSQNSNFTLTTESTNLTEGAGNEKETAVQRGVYIRALEKLFQPSSTEWPLLRELDVIQELDALIDN</sequence>
<comment type="caution">
    <text evidence="2">The sequence shown here is derived from an EMBL/GenBank/DDBJ whole genome shotgun (WGS) entry which is preliminary data.</text>
</comment>
<keyword evidence="3" id="KW-1185">Reference proteome</keyword>
<evidence type="ECO:0000313" key="2">
    <source>
        <dbReference type="EMBL" id="KAK0517749.1"/>
    </source>
</evidence>
<reference evidence="2" key="1">
    <citation type="journal article" date="2023" name="PhytoFront">
        <title>Draft Genome Resources of Seven Strains of Tilletia horrida, Causal Agent of Kernel Smut of Rice.</title>
        <authorList>
            <person name="Khanal S."/>
            <person name="Antony Babu S."/>
            <person name="Zhou X.G."/>
        </authorList>
    </citation>
    <scope>NUCLEOTIDE SEQUENCE</scope>
    <source>
        <strain evidence="2">TX3</strain>
    </source>
</reference>
<evidence type="ECO:0000256" key="1">
    <source>
        <dbReference type="SAM" id="MobiDB-lite"/>
    </source>
</evidence>
<accession>A0AAN6G518</accession>
<dbReference type="Proteomes" id="UP001176521">
    <property type="component" value="Unassembled WGS sequence"/>
</dbReference>
<feature type="compositionally biased region" description="Polar residues" evidence="1">
    <location>
        <begin position="81"/>
        <end position="98"/>
    </location>
</feature>
<feature type="non-terminal residue" evidence="2">
    <location>
        <position position="147"/>
    </location>
</feature>